<reference evidence="2 3" key="1">
    <citation type="submission" date="2020-12" db="EMBL/GenBank/DDBJ databases">
        <title>Concerted genomic and epigenomic changes stabilize Arabidopsis allopolyploids.</title>
        <authorList>
            <person name="Chen Z."/>
        </authorList>
    </citation>
    <scope>NUCLEOTIDE SEQUENCE [LARGE SCALE GENOMIC DNA]</scope>
    <source>
        <strain evidence="2">As9502</strain>
        <tissue evidence="2">Leaf</tissue>
    </source>
</reference>
<evidence type="ECO:0000313" key="3">
    <source>
        <dbReference type="Proteomes" id="UP000694251"/>
    </source>
</evidence>
<keyword evidence="3" id="KW-1185">Reference proteome</keyword>
<name>A0A8T2AG86_ARASU</name>
<evidence type="ECO:0000256" key="1">
    <source>
        <dbReference type="SAM" id="MobiDB-lite"/>
    </source>
</evidence>
<sequence>KKRKKIGGVPNKEVMDDGERGLELNPMVEEEVVEKVRQREN</sequence>
<dbReference type="EMBL" id="JAEFBJ010000009">
    <property type="protein sequence ID" value="KAG7572541.1"/>
    <property type="molecule type" value="Genomic_DNA"/>
</dbReference>
<feature type="non-terminal residue" evidence="2">
    <location>
        <position position="1"/>
    </location>
</feature>
<protein>
    <submittedName>
        <fullName evidence="2">Uncharacterized protein</fullName>
    </submittedName>
</protein>
<dbReference type="AlphaFoldDB" id="A0A8T2AG86"/>
<gene>
    <name evidence="2" type="ORF">ISN44_As09g009010</name>
</gene>
<accession>A0A8T2AG86</accession>
<dbReference type="Proteomes" id="UP000694251">
    <property type="component" value="Chromosome 9"/>
</dbReference>
<comment type="caution">
    <text evidence="2">The sequence shown here is derived from an EMBL/GenBank/DDBJ whole genome shotgun (WGS) entry which is preliminary data.</text>
</comment>
<proteinExistence type="predicted"/>
<evidence type="ECO:0000313" key="2">
    <source>
        <dbReference type="EMBL" id="KAG7572541.1"/>
    </source>
</evidence>
<feature type="region of interest" description="Disordered" evidence="1">
    <location>
        <begin position="1"/>
        <end position="21"/>
    </location>
</feature>
<organism evidence="2 3">
    <name type="scientific">Arabidopsis suecica</name>
    <name type="common">Swedish thale-cress</name>
    <name type="synonym">Cardaminopsis suecica</name>
    <dbReference type="NCBI Taxonomy" id="45249"/>
    <lineage>
        <taxon>Eukaryota</taxon>
        <taxon>Viridiplantae</taxon>
        <taxon>Streptophyta</taxon>
        <taxon>Embryophyta</taxon>
        <taxon>Tracheophyta</taxon>
        <taxon>Spermatophyta</taxon>
        <taxon>Magnoliopsida</taxon>
        <taxon>eudicotyledons</taxon>
        <taxon>Gunneridae</taxon>
        <taxon>Pentapetalae</taxon>
        <taxon>rosids</taxon>
        <taxon>malvids</taxon>
        <taxon>Brassicales</taxon>
        <taxon>Brassicaceae</taxon>
        <taxon>Camelineae</taxon>
        <taxon>Arabidopsis</taxon>
    </lineage>
</organism>